<dbReference type="Proteomes" id="UP001519363">
    <property type="component" value="Unassembled WGS sequence"/>
</dbReference>
<protein>
    <submittedName>
        <fullName evidence="1">Uncharacterized protein</fullName>
    </submittedName>
</protein>
<sequence length="196" mass="21549">MSDGFVRLYQHGWNADRAEQRVASLDRSGLRLGHPATGRITALNEDGQVELHRDALLAELAKADGDDGLLFQYWLHDAEDEDTDVACIVAAEAPGLVSEDFAVDGLGREEQDRVFRLVAAEFRDTEDDKVALIVDRRGVTAEVDWLQVLLGTAKLDSLPTALALPADVVERHPELARVPFQAQDDFLVHDPEGLLG</sequence>
<organism evidence="1 2">
    <name type="scientific">Crossiella equi</name>
    <dbReference type="NCBI Taxonomy" id="130796"/>
    <lineage>
        <taxon>Bacteria</taxon>
        <taxon>Bacillati</taxon>
        <taxon>Actinomycetota</taxon>
        <taxon>Actinomycetes</taxon>
        <taxon>Pseudonocardiales</taxon>
        <taxon>Pseudonocardiaceae</taxon>
        <taxon>Crossiella</taxon>
    </lineage>
</organism>
<gene>
    <name evidence="1" type="ORF">JOF53_000835</name>
</gene>
<name>A0ABS5A5U2_9PSEU</name>
<keyword evidence="2" id="KW-1185">Reference proteome</keyword>
<evidence type="ECO:0000313" key="2">
    <source>
        <dbReference type="Proteomes" id="UP001519363"/>
    </source>
</evidence>
<reference evidence="1 2" key="1">
    <citation type="submission" date="2021-03" db="EMBL/GenBank/DDBJ databases">
        <title>Sequencing the genomes of 1000 actinobacteria strains.</title>
        <authorList>
            <person name="Klenk H.-P."/>
        </authorList>
    </citation>
    <scope>NUCLEOTIDE SEQUENCE [LARGE SCALE GENOMIC DNA]</scope>
    <source>
        <strain evidence="1 2">DSM 44580</strain>
    </source>
</reference>
<dbReference type="RefSeq" id="WP_086789500.1">
    <property type="nucleotide sequence ID" value="NZ_JAGIOO010000001.1"/>
</dbReference>
<evidence type="ECO:0000313" key="1">
    <source>
        <dbReference type="EMBL" id="MBP2471963.1"/>
    </source>
</evidence>
<comment type="caution">
    <text evidence="1">The sequence shown here is derived from an EMBL/GenBank/DDBJ whole genome shotgun (WGS) entry which is preliminary data.</text>
</comment>
<dbReference type="EMBL" id="JAGIOO010000001">
    <property type="protein sequence ID" value="MBP2471963.1"/>
    <property type="molecule type" value="Genomic_DNA"/>
</dbReference>
<proteinExistence type="predicted"/>
<accession>A0ABS5A5U2</accession>